<dbReference type="RefSeq" id="XP_064850641.1">
    <property type="nucleotide sequence ID" value="XM_064994569.1"/>
</dbReference>
<dbReference type="GeneID" id="90071620"/>
<dbReference type="EMBL" id="BTFZ01000002">
    <property type="protein sequence ID" value="GMM33641.1"/>
    <property type="molecule type" value="Genomic_DNA"/>
</dbReference>
<accession>A0AAV5QG46</accession>
<comment type="caution">
    <text evidence="2">The sequence shown here is derived from an EMBL/GenBank/DDBJ whole genome shotgun (WGS) entry which is preliminary data.</text>
</comment>
<evidence type="ECO:0000256" key="1">
    <source>
        <dbReference type="SAM" id="MobiDB-lite"/>
    </source>
</evidence>
<keyword evidence="3" id="KW-1185">Reference proteome</keyword>
<proteinExistence type="predicted"/>
<evidence type="ECO:0000313" key="3">
    <source>
        <dbReference type="Proteomes" id="UP001360560"/>
    </source>
</evidence>
<name>A0AAV5QG46_9ASCO</name>
<sequence length="108" mass="12226">MNLFLKKKLLAITPGGCHHQQLTPNTRKEKHKQLAESSGGVREDKISHEKKKNPPTTTTPILPNFSTDFPSGGSNFVTNGHTAKAAKTRLVVVNEQVLWWLWWRDHCN</sequence>
<protein>
    <submittedName>
        <fullName evidence="2">Uncharacterized protein</fullName>
    </submittedName>
</protein>
<organism evidence="2 3">
    <name type="scientific">Saccharomycopsis crataegensis</name>
    <dbReference type="NCBI Taxonomy" id="43959"/>
    <lineage>
        <taxon>Eukaryota</taxon>
        <taxon>Fungi</taxon>
        <taxon>Dikarya</taxon>
        <taxon>Ascomycota</taxon>
        <taxon>Saccharomycotina</taxon>
        <taxon>Saccharomycetes</taxon>
        <taxon>Saccharomycopsidaceae</taxon>
        <taxon>Saccharomycopsis</taxon>
    </lineage>
</organism>
<evidence type="ECO:0000313" key="2">
    <source>
        <dbReference type="EMBL" id="GMM33641.1"/>
    </source>
</evidence>
<feature type="region of interest" description="Disordered" evidence="1">
    <location>
        <begin position="16"/>
        <end position="65"/>
    </location>
</feature>
<gene>
    <name evidence="2" type="ORF">DASC09_009660</name>
</gene>
<dbReference type="Proteomes" id="UP001360560">
    <property type="component" value="Unassembled WGS sequence"/>
</dbReference>
<dbReference type="AlphaFoldDB" id="A0AAV5QG46"/>
<reference evidence="2 3" key="1">
    <citation type="journal article" date="2023" name="Elife">
        <title>Identification of key yeast species and microbe-microbe interactions impacting larval growth of Drosophila in the wild.</title>
        <authorList>
            <person name="Mure A."/>
            <person name="Sugiura Y."/>
            <person name="Maeda R."/>
            <person name="Honda K."/>
            <person name="Sakurai N."/>
            <person name="Takahashi Y."/>
            <person name="Watada M."/>
            <person name="Katoh T."/>
            <person name="Gotoh A."/>
            <person name="Gotoh Y."/>
            <person name="Taniguchi I."/>
            <person name="Nakamura K."/>
            <person name="Hayashi T."/>
            <person name="Katayama T."/>
            <person name="Uemura T."/>
            <person name="Hattori Y."/>
        </authorList>
    </citation>
    <scope>NUCLEOTIDE SEQUENCE [LARGE SCALE GENOMIC DNA]</scope>
    <source>
        <strain evidence="2 3">SC-9</strain>
    </source>
</reference>